<dbReference type="PROSITE" id="PS01268">
    <property type="entry name" value="UPF0024"/>
    <property type="match status" value="1"/>
</dbReference>
<evidence type="ECO:0000313" key="4">
    <source>
        <dbReference type="Proteomes" id="UP000254159"/>
    </source>
</evidence>
<dbReference type="InterPro" id="IPR042214">
    <property type="entry name" value="TruD_catalytic"/>
</dbReference>
<dbReference type="GO" id="GO:0008033">
    <property type="term" value="P:tRNA processing"/>
    <property type="evidence" value="ECO:0007669"/>
    <property type="project" value="UniProtKB-KW"/>
</dbReference>
<evidence type="ECO:0000313" key="3">
    <source>
        <dbReference type="EMBL" id="STI16158.1"/>
    </source>
</evidence>
<dbReference type="InterPro" id="IPR001656">
    <property type="entry name" value="PsdUridine_synth_TruD"/>
</dbReference>
<dbReference type="FunFam" id="3.30.2350.20:FF:000001">
    <property type="entry name" value="tRNA pseudouridine synthase D"/>
    <property type="match status" value="1"/>
</dbReference>
<dbReference type="NCBIfam" id="TIGR00094">
    <property type="entry name" value="tRNA_TruD_broad"/>
    <property type="match status" value="1"/>
</dbReference>
<sequence>MIEFDNLTYLHGKPQGTGLLKANPEDFVVVEDLGFEPDGEGEHILVRILKNGCNTRFVADALAKFLKIHAREVSFAGQKDKHAVTEQWLCARVPGKEMPDLSAFQLEGCQVLEYARHKRKLRLGALKGNAFTLVLREVSNRDDVEQRLIDICVKGVPNYFGAQRLGLAVATCRGRSAGRKPILRCAIAINGVFGCRQPAVRCLIRLLLSASKKQTLIKLLTAMRYN</sequence>
<organism evidence="3 4">
    <name type="scientific">Escherichia coli</name>
    <dbReference type="NCBI Taxonomy" id="562"/>
    <lineage>
        <taxon>Bacteria</taxon>
        <taxon>Pseudomonadati</taxon>
        <taxon>Pseudomonadota</taxon>
        <taxon>Gammaproteobacteria</taxon>
        <taxon>Enterobacterales</taxon>
        <taxon>Enterobacteriaceae</taxon>
        <taxon>Escherichia</taxon>
    </lineage>
</organism>
<accession>A0A376RDR2</accession>
<dbReference type="PANTHER" id="PTHR47811:SF1">
    <property type="entry name" value="TRNA PSEUDOURIDINE SYNTHASE D"/>
    <property type="match status" value="1"/>
</dbReference>
<dbReference type="InterPro" id="IPR050170">
    <property type="entry name" value="TruD_pseudoU_synthase"/>
</dbReference>
<dbReference type="AlphaFoldDB" id="A0A376RDR2"/>
<dbReference type="EC" id="5.4.99.-" evidence="3"/>
<dbReference type="GO" id="GO:0001522">
    <property type="term" value="P:pseudouridine synthesis"/>
    <property type="evidence" value="ECO:0007669"/>
    <property type="project" value="InterPro"/>
</dbReference>
<proteinExistence type="predicted"/>
<evidence type="ECO:0000256" key="2">
    <source>
        <dbReference type="ARBA" id="ARBA00023235"/>
    </source>
</evidence>
<dbReference type="Pfam" id="PF01142">
    <property type="entry name" value="TruD"/>
    <property type="match status" value="1"/>
</dbReference>
<dbReference type="EMBL" id="UGCD01000002">
    <property type="protein sequence ID" value="STI16158.1"/>
    <property type="molecule type" value="Genomic_DNA"/>
</dbReference>
<dbReference type="GO" id="GO:0160150">
    <property type="term" value="F:tRNA pseudouridine(13) synthase activity"/>
    <property type="evidence" value="ECO:0007669"/>
    <property type="project" value="UniProtKB-EC"/>
</dbReference>
<dbReference type="GO" id="GO:0005829">
    <property type="term" value="C:cytosol"/>
    <property type="evidence" value="ECO:0007669"/>
    <property type="project" value="TreeGrafter"/>
</dbReference>
<dbReference type="GO" id="GO:0003723">
    <property type="term" value="F:RNA binding"/>
    <property type="evidence" value="ECO:0007669"/>
    <property type="project" value="InterPro"/>
</dbReference>
<dbReference type="InterPro" id="IPR020119">
    <property type="entry name" value="PsdUridine_synth_TruD_CS"/>
</dbReference>
<dbReference type="PANTHER" id="PTHR47811">
    <property type="entry name" value="TRNA PSEUDOURIDINE SYNTHASE D"/>
    <property type="match status" value="1"/>
</dbReference>
<reference evidence="3 4" key="1">
    <citation type="submission" date="2018-06" db="EMBL/GenBank/DDBJ databases">
        <authorList>
            <consortium name="Pathogen Informatics"/>
            <person name="Doyle S."/>
        </authorList>
    </citation>
    <scope>NUCLEOTIDE SEQUENCE [LARGE SCALE GENOMIC DNA]</scope>
    <source>
        <strain evidence="3 4">NCTC10865</strain>
    </source>
</reference>
<gene>
    <name evidence="3" type="primary">truD</name>
    <name evidence="3" type="ORF">NCTC10865_01402</name>
</gene>
<name>A0A376RDR2_ECOLX</name>
<keyword evidence="2 3" id="KW-0413">Isomerase</keyword>
<dbReference type="EC" id="5.4.99.27" evidence="3"/>
<keyword evidence="1" id="KW-0819">tRNA processing</keyword>
<protein>
    <submittedName>
        <fullName evidence="3">tRNA pseudouridine synthase D</fullName>
        <ecNumber evidence="3">5.4.99.-</ecNumber>
        <ecNumber evidence="3">5.4.99.27</ecNumber>
    </submittedName>
</protein>
<dbReference type="Proteomes" id="UP000254159">
    <property type="component" value="Unassembled WGS sequence"/>
</dbReference>
<dbReference type="Gene3D" id="3.30.2350.20">
    <property type="entry name" value="TruD, catalytic domain"/>
    <property type="match status" value="1"/>
</dbReference>
<evidence type="ECO:0000256" key="1">
    <source>
        <dbReference type="ARBA" id="ARBA00022694"/>
    </source>
</evidence>
<dbReference type="SUPFAM" id="SSF55120">
    <property type="entry name" value="Pseudouridine synthase"/>
    <property type="match status" value="1"/>
</dbReference>
<dbReference type="InterPro" id="IPR020103">
    <property type="entry name" value="PsdUridine_synth_cat_dom_sf"/>
</dbReference>